<evidence type="ECO:0000256" key="10">
    <source>
        <dbReference type="ARBA" id="ARBA00023157"/>
    </source>
</evidence>
<keyword evidence="4" id="KW-0479">Metal-binding</keyword>
<evidence type="ECO:0000256" key="16">
    <source>
        <dbReference type="SAM" id="SignalP"/>
    </source>
</evidence>
<dbReference type="Gene3D" id="2.70.50.70">
    <property type="match status" value="1"/>
</dbReference>
<dbReference type="PANTHER" id="PTHR33353:SF13">
    <property type="entry name" value="ENDOGLUCANASE II"/>
    <property type="match status" value="1"/>
</dbReference>
<protein>
    <recommendedName>
        <fullName evidence="15">lytic cellulose monooxygenase (C4-dehydrogenating)</fullName>
        <ecNumber evidence="15">1.14.99.56</ecNumber>
    </recommendedName>
</protein>
<comment type="caution">
    <text evidence="18">The sequence shown here is derived from an EMBL/GenBank/DDBJ whole genome shotgun (WGS) entry which is preliminary data.</text>
</comment>
<evidence type="ECO:0000256" key="7">
    <source>
        <dbReference type="ARBA" id="ARBA00023002"/>
    </source>
</evidence>
<feature type="signal peptide" evidence="16">
    <location>
        <begin position="1"/>
        <end position="19"/>
    </location>
</feature>
<dbReference type="GO" id="GO:0016787">
    <property type="term" value="F:hydrolase activity"/>
    <property type="evidence" value="ECO:0007669"/>
    <property type="project" value="UniProtKB-KW"/>
</dbReference>
<evidence type="ECO:0000256" key="5">
    <source>
        <dbReference type="ARBA" id="ARBA00022729"/>
    </source>
</evidence>
<dbReference type="Proteomes" id="UP001172102">
    <property type="component" value="Unassembled WGS sequence"/>
</dbReference>
<keyword evidence="18" id="KW-0378">Hydrolase</keyword>
<keyword evidence="11" id="KW-0119">Carbohydrate metabolism</keyword>
<evidence type="ECO:0000259" key="17">
    <source>
        <dbReference type="Pfam" id="PF03443"/>
    </source>
</evidence>
<gene>
    <name evidence="18" type="ORF">B0H67DRAFT_340624</name>
</gene>
<evidence type="ECO:0000256" key="9">
    <source>
        <dbReference type="ARBA" id="ARBA00023033"/>
    </source>
</evidence>
<comment type="cofactor">
    <cofactor evidence="1">
        <name>Cu(2+)</name>
        <dbReference type="ChEBI" id="CHEBI:29036"/>
    </cofactor>
</comment>
<feature type="domain" description="Auxiliary Activity family 9 catalytic" evidence="17">
    <location>
        <begin position="20"/>
        <end position="227"/>
    </location>
</feature>
<reference evidence="18" key="1">
    <citation type="submission" date="2023-06" db="EMBL/GenBank/DDBJ databases">
        <title>Genome-scale phylogeny and comparative genomics of the fungal order Sordariales.</title>
        <authorList>
            <consortium name="Lawrence Berkeley National Laboratory"/>
            <person name="Hensen N."/>
            <person name="Bonometti L."/>
            <person name="Westerberg I."/>
            <person name="Brannstrom I.O."/>
            <person name="Guillou S."/>
            <person name="Cros-Aarteil S."/>
            <person name="Calhoun S."/>
            <person name="Haridas S."/>
            <person name="Kuo A."/>
            <person name="Mondo S."/>
            <person name="Pangilinan J."/>
            <person name="Riley R."/>
            <person name="Labutti K."/>
            <person name="Andreopoulos B."/>
            <person name="Lipzen A."/>
            <person name="Chen C."/>
            <person name="Yanf M."/>
            <person name="Daum C."/>
            <person name="Ng V."/>
            <person name="Clum A."/>
            <person name="Steindorff A."/>
            <person name="Ohm R."/>
            <person name="Martin F."/>
            <person name="Silar P."/>
            <person name="Natvig D."/>
            <person name="Lalanne C."/>
            <person name="Gautier V."/>
            <person name="Ament-Velasquez S.L."/>
            <person name="Kruys A."/>
            <person name="Hutchinson M.I."/>
            <person name="Powell A.J."/>
            <person name="Barry K."/>
            <person name="Miller A.N."/>
            <person name="Grigoriev I.V."/>
            <person name="Debuchy R."/>
            <person name="Gladieux P."/>
            <person name="Thoren M.H."/>
            <person name="Johannesson H."/>
        </authorList>
    </citation>
    <scope>NUCLEOTIDE SEQUENCE</scope>
    <source>
        <strain evidence="18">SMH4607-1</strain>
    </source>
</reference>
<keyword evidence="8" id="KW-0186">Copper</keyword>
<comment type="subcellular location">
    <subcellularLocation>
        <location evidence="2">Secreted</location>
    </subcellularLocation>
</comment>
<evidence type="ECO:0000256" key="1">
    <source>
        <dbReference type="ARBA" id="ARBA00001973"/>
    </source>
</evidence>
<keyword evidence="3" id="KW-0964">Secreted</keyword>
<keyword evidence="19" id="KW-1185">Reference proteome</keyword>
<dbReference type="CDD" id="cd21175">
    <property type="entry name" value="LPMO_AA9"/>
    <property type="match status" value="1"/>
</dbReference>
<keyword evidence="6" id="KW-0136">Cellulose degradation</keyword>
<dbReference type="EMBL" id="JAUKUA010000006">
    <property type="protein sequence ID" value="KAK0708441.1"/>
    <property type="molecule type" value="Genomic_DNA"/>
</dbReference>
<dbReference type="AlphaFoldDB" id="A0AA40DP87"/>
<evidence type="ECO:0000256" key="4">
    <source>
        <dbReference type="ARBA" id="ARBA00022723"/>
    </source>
</evidence>
<dbReference type="PANTHER" id="PTHR33353">
    <property type="entry name" value="PUTATIVE (AFU_ORTHOLOGUE AFUA_1G12560)-RELATED"/>
    <property type="match status" value="1"/>
</dbReference>
<evidence type="ECO:0000313" key="18">
    <source>
        <dbReference type="EMBL" id="KAK0708441.1"/>
    </source>
</evidence>
<keyword evidence="7" id="KW-0560">Oxidoreductase</keyword>
<name>A0AA40DP87_9PEZI</name>
<keyword evidence="10" id="KW-1015">Disulfide bond</keyword>
<evidence type="ECO:0000313" key="19">
    <source>
        <dbReference type="Proteomes" id="UP001172102"/>
    </source>
</evidence>
<sequence length="248" mass="26522">MTSMMKFTLIAALAATAHAHSIFQKLSINNVEQPSLVGLRAPKEPNPVYNVNDAQLACGIRGTQSDKILPVKAGDKIGAWWGHVMGGAQRAGDPDHPIAASHKGPISTYMARVDNAATSSTTGLKWFKISEDAFNPTTGKWGVDNMIANKGWAYATIPTCLAPGQYLLRQELIALHSAYSALGAQFYQSCAQLNVSGPGAFVPPQTVAIPGAYRQDDPSVLIQIWVNSVPDNGRKPYQAPGPRPMVCP</sequence>
<evidence type="ECO:0000256" key="14">
    <source>
        <dbReference type="ARBA" id="ARBA00045077"/>
    </source>
</evidence>
<organism evidence="18 19">
    <name type="scientific">Lasiosphaeris hirsuta</name>
    <dbReference type="NCBI Taxonomy" id="260670"/>
    <lineage>
        <taxon>Eukaryota</taxon>
        <taxon>Fungi</taxon>
        <taxon>Dikarya</taxon>
        <taxon>Ascomycota</taxon>
        <taxon>Pezizomycotina</taxon>
        <taxon>Sordariomycetes</taxon>
        <taxon>Sordariomycetidae</taxon>
        <taxon>Sordariales</taxon>
        <taxon>Lasiosphaeriaceae</taxon>
        <taxon>Lasiosphaeris</taxon>
    </lineage>
</organism>
<dbReference type="GO" id="GO:0005576">
    <property type="term" value="C:extracellular region"/>
    <property type="evidence" value="ECO:0007669"/>
    <property type="project" value="UniProtKB-SubCell"/>
</dbReference>
<dbReference type="InterPro" id="IPR049892">
    <property type="entry name" value="AA9"/>
</dbReference>
<dbReference type="GO" id="GO:0030245">
    <property type="term" value="P:cellulose catabolic process"/>
    <property type="evidence" value="ECO:0007669"/>
    <property type="project" value="UniProtKB-KW"/>
</dbReference>
<dbReference type="GO" id="GO:0046872">
    <property type="term" value="F:metal ion binding"/>
    <property type="evidence" value="ECO:0007669"/>
    <property type="project" value="UniProtKB-KW"/>
</dbReference>
<accession>A0AA40DP87</accession>
<dbReference type="Pfam" id="PF03443">
    <property type="entry name" value="AA9"/>
    <property type="match status" value="1"/>
</dbReference>
<dbReference type="EC" id="1.14.99.56" evidence="15"/>
<keyword evidence="12" id="KW-0624">Polysaccharide degradation</keyword>
<dbReference type="GO" id="GO:0004497">
    <property type="term" value="F:monooxygenase activity"/>
    <property type="evidence" value="ECO:0007669"/>
    <property type="project" value="UniProtKB-KW"/>
</dbReference>
<evidence type="ECO:0000256" key="3">
    <source>
        <dbReference type="ARBA" id="ARBA00022525"/>
    </source>
</evidence>
<evidence type="ECO:0000256" key="2">
    <source>
        <dbReference type="ARBA" id="ARBA00004613"/>
    </source>
</evidence>
<dbReference type="InterPro" id="IPR005103">
    <property type="entry name" value="AA9_LPMO"/>
</dbReference>
<evidence type="ECO:0000256" key="12">
    <source>
        <dbReference type="ARBA" id="ARBA00023326"/>
    </source>
</evidence>
<evidence type="ECO:0000256" key="11">
    <source>
        <dbReference type="ARBA" id="ARBA00023277"/>
    </source>
</evidence>
<evidence type="ECO:0000256" key="8">
    <source>
        <dbReference type="ARBA" id="ARBA00023008"/>
    </source>
</evidence>
<keyword evidence="5 16" id="KW-0732">Signal</keyword>
<keyword evidence="9" id="KW-0503">Monooxygenase</keyword>
<proteinExistence type="inferred from homology"/>
<evidence type="ECO:0000256" key="15">
    <source>
        <dbReference type="ARBA" id="ARBA00047174"/>
    </source>
</evidence>
<evidence type="ECO:0000256" key="13">
    <source>
        <dbReference type="ARBA" id="ARBA00044502"/>
    </source>
</evidence>
<evidence type="ECO:0000256" key="6">
    <source>
        <dbReference type="ARBA" id="ARBA00023001"/>
    </source>
</evidence>
<feature type="chain" id="PRO_5041425135" description="lytic cellulose monooxygenase (C4-dehydrogenating)" evidence="16">
    <location>
        <begin position="20"/>
        <end position="248"/>
    </location>
</feature>
<comment type="similarity">
    <text evidence="13">Belongs to the polysaccharide monooxygenase AA9 family.</text>
</comment>
<comment type="catalytic activity">
    <reaction evidence="14">
        <text>[(1-&gt;4)-beta-D-glucosyl]n+m + reduced acceptor + O2 = 4-dehydro-beta-D-glucosyl-[(1-&gt;4)-beta-D-glucosyl]n-1 + [(1-&gt;4)-beta-D-glucosyl]m + acceptor + H2O.</text>
        <dbReference type="EC" id="1.14.99.56"/>
    </reaction>
</comment>